<organism evidence="2">
    <name type="scientific">Amphimedon queenslandica</name>
    <name type="common">Sponge</name>
    <dbReference type="NCBI Taxonomy" id="400682"/>
    <lineage>
        <taxon>Eukaryota</taxon>
        <taxon>Metazoa</taxon>
        <taxon>Porifera</taxon>
        <taxon>Demospongiae</taxon>
        <taxon>Heteroscleromorpha</taxon>
        <taxon>Haplosclerida</taxon>
        <taxon>Niphatidae</taxon>
        <taxon>Amphimedon</taxon>
    </lineage>
</organism>
<dbReference type="AlphaFoldDB" id="A0A1X7VIZ3"/>
<feature type="region of interest" description="Disordered" evidence="1">
    <location>
        <begin position="168"/>
        <end position="265"/>
    </location>
</feature>
<reference evidence="2" key="2">
    <citation type="submission" date="2017-05" db="UniProtKB">
        <authorList>
            <consortium name="EnsemblMetazoa"/>
        </authorList>
    </citation>
    <scope>IDENTIFICATION</scope>
</reference>
<feature type="compositionally biased region" description="Low complexity" evidence="1">
    <location>
        <begin position="21"/>
        <end position="30"/>
    </location>
</feature>
<feature type="compositionally biased region" description="Basic and acidic residues" evidence="1">
    <location>
        <begin position="246"/>
        <end position="259"/>
    </location>
</feature>
<evidence type="ECO:0000256" key="1">
    <source>
        <dbReference type="SAM" id="MobiDB-lite"/>
    </source>
</evidence>
<protein>
    <submittedName>
        <fullName evidence="2">Uncharacterized protein</fullName>
    </submittedName>
</protein>
<dbReference type="KEGG" id="aqu:100636818"/>
<feature type="region of interest" description="Disordered" evidence="1">
    <location>
        <begin position="1"/>
        <end position="48"/>
    </location>
</feature>
<dbReference type="EnsemblMetazoa" id="XM_003384010.3">
    <property type="protein sequence ID" value="XP_003384058.1"/>
    <property type="gene ID" value="LOC100636818"/>
</dbReference>
<feature type="compositionally biased region" description="Basic and acidic residues" evidence="1">
    <location>
        <begin position="1"/>
        <end position="20"/>
    </location>
</feature>
<name>A0A1X7VIZ3_AMPQE</name>
<feature type="compositionally biased region" description="Polar residues" evidence="1">
    <location>
        <begin position="208"/>
        <end position="221"/>
    </location>
</feature>
<reference evidence="3" key="1">
    <citation type="journal article" date="2010" name="Nature">
        <title>The Amphimedon queenslandica genome and the evolution of animal complexity.</title>
        <authorList>
            <person name="Srivastava M."/>
            <person name="Simakov O."/>
            <person name="Chapman J."/>
            <person name="Fahey B."/>
            <person name="Gauthier M.E."/>
            <person name="Mitros T."/>
            <person name="Richards G.S."/>
            <person name="Conaco C."/>
            <person name="Dacre M."/>
            <person name="Hellsten U."/>
            <person name="Larroux C."/>
            <person name="Putnam N.H."/>
            <person name="Stanke M."/>
            <person name="Adamska M."/>
            <person name="Darling A."/>
            <person name="Degnan S.M."/>
            <person name="Oakley T.H."/>
            <person name="Plachetzki D.C."/>
            <person name="Zhai Y."/>
            <person name="Adamski M."/>
            <person name="Calcino A."/>
            <person name="Cummins S.F."/>
            <person name="Goodstein D.M."/>
            <person name="Harris C."/>
            <person name="Jackson D.J."/>
            <person name="Leys S.P."/>
            <person name="Shu S."/>
            <person name="Woodcroft B.J."/>
            <person name="Vervoort M."/>
            <person name="Kosik K.S."/>
            <person name="Manning G."/>
            <person name="Degnan B.M."/>
            <person name="Rokhsar D.S."/>
        </authorList>
    </citation>
    <scope>NUCLEOTIDE SEQUENCE [LARGE SCALE GENOMIC DNA]</scope>
</reference>
<evidence type="ECO:0000313" key="2">
    <source>
        <dbReference type="EnsemblMetazoa" id="Aqu2.1.40007_001"/>
    </source>
</evidence>
<dbReference type="EnsemblMetazoa" id="Aqu2.1.40007_001">
    <property type="protein sequence ID" value="Aqu2.1.40007_001"/>
    <property type="gene ID" value="Aqu2.1.40007"/>
</dbReference>
<keyword evidence="3" id="KW-1185">Reference proteome</keyword>
<dbReference type="Proteomes" id="UP000007879">
    <property type="component" value="Unassembled WGS sequence"/>
</dbReference>
<evidence type="ECO:0000313" key="3">
    <source>
        <dbReference type="Proteomes" id="UP000007879"/>
    </source>
</evidence>
<accession>A0A1X7VIZ3</accession>
<gene>
    <name evidence="2" type="primary">100636818</name>
</gene>
<dbReference type="InParanoid" id="A0A1X7VIZ3"/>
<sequence length="265" mass="29717">MSVRDKIHKFEDMEKGKSEEGTSSSSQGKKFFYPGKQPKAPAEPATVTIPQVRTKHNNLPDYEADLQEVWSVRKNIRHVMSNNVNHGTTGGSQQVGAGLGKKFCQHYSRHGAAIPAQPAAEPSKEGGRYTAGLMETSQSLCKRSPLQEQNHFETRTWNLKTPGFSYTEGVKRPGRQSPTEGDLPPHTKRKLAVGDSNNDIPPLRQFFNHGQEQNNDKSQYAQRMVQGHLKSVGMGQYTPSASYSKHQIEKKTSWKKFEPDDFSFN</sequence>
<proteinExistence type="predicted"/>